<dbReference type="RefSeq" id="WP_130144876.1">
    <property type="nucleotide sequence ID" value="NZ_SGSU01000006.1"/>
</dbReference>
<evidence type="ECO:0000256" key="2">
    <source>
        <dbReference type="ARBA" id="ARBA00022723"/>
    </source>
</evidence>
<dbReference type="InterPro" id="IPR036922">
    <property type="entry name" value="Rieske_2Fe-2S_sf"/>
</dbReference>
<keyword evidence="2" id="KW-0479">Metal-binding</keyword>
<evidence type="ECO:0000259" key="7">
    <source>
        <dbReference type="PROSITE" id="PS51296"/>
    </source>
</evidence>
<evidence type="ECO:0000256" key="5">
    <source>
        <dbReference type="ARBA" id="ARBA00034078"/>
    </source>
</evidence>
<sequence>MKSRFEVPQGKIPASGGRTFLQIGEQSIALFNVENQLYAINDSCPHQGASLFSGKLDGCMIQCCAHGLRFNLADGCMVNSTLLKVVTYAVEQAGEQVCIVLDSGAKHE</sequence>
<dbReference type="PANTHER" id="PTHR21496:SF0">
    <property type="entry name" value="RIESKE DOMAIN-CONTAINING PROTEIN"/>
    <property type="match status" value="1"/>
</dbReference>
<evidence type="ECO:0000256" key="3">
    <source>
        <dbReference type="ARBA" id="ARBA00023004"/>
    </source>
</evidence>
<evidence type="ECO:0000313" key="9">
    <source>
        <dbReference type="Proteomes" id="UP000293483"/>
    </source>
</evidence>
<dbReference type="GO" id="GO:0046872">
    <property type="term" value="F:metal ion binding"/>
    <property type="evidence" value="ECO:0007669"/>
    <property type="project" value="UniProtKB-KW"/>
</dbReference>
<dbReference type="InterPro" id="IPR017941">
    <property type="entry name" value="Rieske_2Fe-2S"/>
</dbReference>
<organism evidence="8 9">
    <name type="scientific">Acinetobacter bouvetii</name>
    <dbReference type="NCBI Taxonomy" id="202951"/>
    <lineage>
        <taxon>Bacteria</taxon>
        <taxon>Pseudomonadati</taxon>
        <taxon>Pseudomonadota</taxon>
        <taxon>Gammaproteobacteria</taxon>
        <taxon>Moraxellales</taxon>
        <taxon>Moraxellaceae</taxon>
        <taxon>Acinetobacter</taxon>
    </lineage>
</organism>
<reference evidence="8 9" key="1">
    <citation type="submission" date="2019-02" db="EMBL/GenBank/DDBJ databases">
        <title>The Batch Genome Submission of Acinetobacter spp. strains.</title>
        <authorList>
            <person name="Qin J."/>
            <person name="Hu Y."/>
            <person name="Ye H."/>
            <person name="Wei L."/>
            <person name="Feng Y."/>
            <person name="Zong Z."/>
        </authorList>
    </citation>
    <scope>NUCLEOTIDE SEQUENCE [LARGE SCALE GENOMIC DNA]</scope>
    <source>
        <strain evidence="8 9">WCHABo060081</strain>
    </source>
</reference>
<dbReference type="AlphaFoldDB" id="A0A4Q7AVN0"/>
<evidence type="ECO:0000256" key="1">
    <source>
        <dbReference type="ARBA" id="ARBA00022714"/>
    </source>
</evidence>
<comment type="caution">
    <text evidence="8">The sequence shown here is derived from an EMBL/GenBank/DDBJ whole genome shotgun (WGS) entry which is preliminary data.</text>
</comment>
<gene>
    <name evidence="8" type="ORF">EXE25_06490</name>
</gene>
<evidence type="ECO:0000313" key="8">
    <source>
        <dbReference type="EMBL" id="RZG67613.1"/>
    </source>
</evidence>
<keyword evidence="4" id="KW-0411">Iron-sulfur</keyword>
<dbReference type="Gene3D" id="2.102.10.10">
    <property type="entry name" value="Rieske [2Fe-2S] iron-sulphur domain"/>
    <property type="match status" value="1"/>
</dbReference>
<keyword evidence="3" id="KW-0408">Iron</keyword>
<keyword evidence="1" id="KW-0001">2Fe-2S</keyword>
<evidence type="ECO:0000256" key="6">
    <source>
        <dbReference type="ARBA" id="ARBA00038001"/>
    </source>
</evidence>
<feature type="domain" description="Rieske" evidence="7">
    <location>
        <begin position="4"/>
        <end position="99"/>
    </location>
</feature>
<dbReference type="Proteomes" id="UP000293483">
    <property type="component" value="Unassembled WGS sequence"/>
</dbReference>
<dbReference type="Pfam" id="PF00355">
    <property type="entry name" value="Rieske"/>
    <property type="match status" value="1"/>
</dbReference>
<protein>
    <submittedName>
        <fullName evidence="8">(2Fe-2S)-binding protein</fullName>
    </submittedName>
</protein>
<dbReference type="PANTHER" id="PTHR21496">
    <property type="entry name" value="FERREDOXIN-RELATED"/>
    <property type="match status" value="1"/>
</dbReference>
<evidence type="ECO:0000256" key="4">
    <source>
        <dbReference type="ARBA" id="ARBA00023014"/>
    </source>
</evidence>
<comment type="cofactor">
    <cofactor evidence="5">
        <name>[2Fe-2S] cluster</name>
        <dbReference type="ChEBI" id="CHEBI:190135"/>
    </cofactor>
</comment>
<accession>A0A4Q7AVN0</accession>
<dbReference type="SUPFAM" id="SSF50022">
    <property type="entry name" value="ISP domain"/>
    <property type="match status" value="1"/>
</dbReference>
<proteinExistence type="inferred from homology"/>
<comment type="similarity">
    <text evidence="6">Belongs to the bacterial ring-hydroxylating dioxygenase ferredoxin component family.</text>
</comment>
<name>A0A4Q7AVN0_9GAMM</name>
<dbReference type="GO" id="GO:0051537">
    <property type="term" value="F:2 iron, 2 sulfur cluster binding"/>
    <property type="evidence" value="ECO:0007669"/>
    <property type="project" value="UniProtKB-KW"/>
</dbReference>
<dbReference type="PROSITE" id="PS51296">
    <property type="entry name" value="RIESKE"/>
    <property type="match status" value="1"/>
</dbReference>
<dbReference type="EMBL" id="SGSU01000006">
    <property type="protein sequence ID" value="RZG67613.1"/>
    <property type="molecule type" value="Genomic_DNA"/>
</dbReference>
<dbReference type="STRING" id="202951.GCA_001485025_02151"/>